<name>A0A2U3LHJ9_9FIRM</name>
<evidence type="ECO:0000256" key="1">
    <source>
        <dbReference type="SAM" id="Phobius"/>
    </source>
</evidence>
<keyword evidence="1" id="KW-0812">Transmembrane</keyword>
<dbReference type="EMBL" id="OMOF01000447">
    <property type="protein sequence ID" value="SPF51421.1"/>
    <property type="molecule type" value="Genomic_DNA"/>
</dbReference>
<evidence type="ECO:0000313" key="3">
    <source>
        <dbReference type="Proteomes" id="UP000238916"/>
    </source>
</evidence>
<proteinExistence type="predicted"/>
<feature type="transmembrane region" description="Helical" evidence="1">
    <location>
        <begin position="12"/>
        <end position="31"/>
    </location>
</feature>
<gene>
    <name evidence="2" type="ORF">SBF1_5000005</name>
</gene>
<protein>
    <submittedName>
        <fullName evidence="2">Uncharacterized protein</fullName>
    </submittedName>
</protein>
<keyword evidence="1" id="KW-0472">Membrane</keyword>
<reference evidence="3" key="1">
    <citation type="submission" date="2018-02" db="EMBL/GenBank/DDBJ databases">
        <authorList>
            <person name="Hausmann B."/>
        </authorList>
    </citation>
    <scope>NUCLEOTIDE SEQUENCE [LARGE SCALE GENOMIC DNA]</scope>
    <source>
        <strain evidence="3">Peat soil MAG SbF1</strain>
    </source>
</reference>
<evidence type="ECO:0000313" key="2">
    <source>
        <dbReference type="EMBL" id="SPF51421.1"/>
    </source>
</evidence>
<dbReference type="AlphaFoldDB" id="A0A2U3LHJ9"/>
<sequence>MQLFSVLNSMPLSNVFGLWSSIVAIIGSYILSKGFFGKKYELLYSESASMTGYNKAAYTSLSEQKNSGVIGFRILLLGFIEQAISYIPYQTPMSVFEVTTILTIT</sequence>
<organism evidence="2 3">
    <name type="scientific">Candidatus Desulfosporosinus infrequens</name>
    <dbReference type="NCBI Taxonomy" id="2043169"/>
    <lineage>
        <taxon>Bacteria</taxon>
        <taxon>Bacillati</taxon>
        <taxon>Bacillota</taxon>
        <taxon>Clostridia</taxon>
        <taxon>Eubacteriales</taxon>
        <taxon>Desulfitobacteriaceae</taxon>
        <taxon>Desulfosporosinus</taxon>
    </lineage>
</organism>
<keyword evidence="1" id="KW-1133">Transmembrane helix</keyword>
<accession>A0A2U3LHJ9</accession>
<dbReference type="Proteomes" id="UP000238916">
    <property type="component" value="Unassembled WGS sequence"/>
</dbReference>